<gene>
    <name evidence="3" type="ORF">E5K04_07630</name>
</gene>
<organism evidence="3 4">
    <name type="scientific">Crenobacter intestini</name>
    <dbReference type="NCBI Taxonomy" id="2563443"/>
    <lineage>
        <taxon>Bacteria</taxon>
        <taxon>Pseudomonadati</taxon>
        <taxon>Pseudomonadota</taxon>
        <taxon>Betaproteobacteria</taxon>
        <taxon>Neisseriales</taxon>
        <taxon>Neisseriaceae</taxon>
        <taxon>Crenobacter</taxon>
    </lineage>
</organism>
<dbReference type="AlphaFoldDB" id="A0A4T0UWH0"/>
<feature type="region of interest" description="Disordered" evidence="1">
    <location>
        <begin position="83"/>
        <end position="106"/>
    </location>
</feature>
<protein>
    <recommendedName>
        <fullName evidence="5">DUF2946 domain-containing protein</fullName>
    </recommendedName>
</protein>
<feature type="chain" id="PRO_5020742926" description="DUF2946 domain-containing protein" evidence="2">
    <location>
        <begin position="28"/>
        <end position="106"/>
    </location>
</feature>
<feature type="signal peptide" evidence="2">
    <location>
        <begin position="1"/>
        <end position="27"/>
    </location>
</feature>
<keyword evidence="2" id="KW-0732">Signal</keyword>
<evidence type="ECO:0000256" key="2">
    <source>
        <dbReference type="SAM" id="SignalP"/>
    </source>
</evidence>
<dbReference type="RefSeq" id="WP_136552632.1">
    <property type="nucleotide sequence ID" value="NZ_STGJ01000007.1"/>
</dbReference>
<sequence>MRLVRQVLLMFSLALLPLAGFALPANMAQTHLCCAGDANDCQDTQAKAHPLPAADAHCCPLASAAVPAGVGAPLPGPLFSQVHNPHLEPAAITHSHAPPHKPPRSV</sequence>
<reference evidence="3 4" key="1">
    <citation type="submission" date="2019-04" db="EMBL/GenBank/DDBJ databases">
        <title>Crenobacter sp. nov.</title>
        <authorList>
            <person name="Shi S."/>
        </authorList>
    </citation>
    <scope>NUCLEOTIDE SEQUENCE [LARGE SCALE GENOMIC DNA]</scope>
    <source>
        <strain evidence="3 4">GY 70310</strain>
    </source>
</reference>
<evidence type="ECO:0008006" key="5">
    <source>
        <dbReference type="Google" id="ProtNLM"/>
    </source>
</evidence>
<name>A0A4T0UWH0_9NEIS</name>
<dbReference type="Proteomes" id="UP000308891">
    <property type="component" value="Unassembled WGS sequence"/>
</dbReference>
<feature type="compositionally biased region" description="Basic residues" evidence="1">
    <location>
        <begin position="97"/>
        <end position="106"/>
    </location>
</feature>
<dbReference type="EMBL" id="STGJ01000007">
    <property type="protein sequence ID" value="TIC83420.1"/>
    <property type="molecule type" value="Genomic_DNA"/>
</dbReference>
<keyword evidence="4" id="KW-1185">Reference proteome</keyword>
<evidence type="ECO:0000313" key="3">
    <source>
        <dbReference type="EMBL" id="TIC83420.1"/>
    </source>
</evidence>
<comment type="caution">
    <text evidence="3">The sequence shown here is derived from an EMBL/GenBank/DDBJ whole genome shotgun (WGS) entry which is preliminary data.</text>
</comment>
<proteinExistence type="predicted"/>
<evidence type="ECO:0000313" key="4">
    <source>
        <dbReference type="Proteomes" id="UP000308891"/>
    </source>
</evidence>
<accession>A0A4T0UWH0</accession>
<evidence type="ECO:0000256" key="1">
    <source>
        <dbReference type="SAM" id="MobiDB-lite"/>
    </source>
</evidence>